<gene>
    <name evidence="1" type="ORF">NX772_01505</name>
</gene>
<proteinExistence type="predicted"/>
<dbReference type="RefSeq" id="WP_027123575.1">
    <property type="nucleotide sequence ID" value="NZ_CP103423.1"/>
</dbReference>
<dbReference type="EMBL" id="CP103423">
    <property type="protein sequence ID" value="UWD34489.1"/>
    <property type="molecule type" value="Genomic_DNA"/>
</dbReference>
<dbReference type="InterPro" id="IPR010985">
    <property type="entry name" value="Ribbon_hlx_hlx"/>
</dbReference>
<evidence type="ECO:0000313" key="1">
    <source>
        <dbReference type="EMBL" id="UWD34489.1"/>
    </source>
</evidence>
<keyword evidence="2" id="KW-1185">Reference proteome</keyword>
<protein>
    <recommendedName>
        <fullName evidence="3">Ribbon-helix-helix protein CopG domain-containing protein</fullName>
    </recommendedName>
</protein>
<evidence type="ECO:0000313" key="2">
    <source>
        <dbReference type="Proteomes" id="UP001058364"/>
    </source>
</evidence>
<dbReference type="SUPFAM" id="SSF47598">
    <property type="entry name" value="Ribbon-helix-helix"/>
    <property type="match status" value="1"/>
</dbReference>
<name>A0ABY5TUZ8_9BACT</name>
<dbReference type="Gene3D" id="1.10.1220.10">
    <property type="entry name" value="Met repressor-like"/>
    <property type="match status" value="1"/>
</dbReference>
<dbReference type="Proteomes" id="UP001058364">
    <property type="component" value="Chromosome"/>
</dbReference>
<dbReference type="InterPro" id="IPR013321">
    <property type="entry name" value="Arc_rbn_hlx_hlx"/>
</dbReference>
<organism evidence="1 2">
    <name type="scientific">Mesomycoplasma molare</name>
    <dbReference type="NCBI Taxonomy" id="171288"/>
    <lineage>
        <taxon>Bacteria</taxon>
        <taxon>Bacillati</taxon>
        <taxon>Mycoplasmatota</taxon>
        <taxon>Mycoplasmoidales</taxon>
        <taxon>Metamycoplasmataceae</taxon>
        <taxon>Mesomycoplasma</taxon>
    </lineage>
</organism>
<evidence type="ECO:0008006" key="3">
    <source>
        <dbReference type="Google" id="ProtNLM"/>
    </source>
</evidence>
<accession>A0ABY5TUZ8</accession>
<sequence length="95" mass="11360">MIIKDTNFDINSLLKKQNDKLENRDDLKVQEPKKDMDILVDYSLNNFSFKSKKETFGYYLEVDIDRKLTKLARQMGVKKSDILEFILKKYFNEKS</sequence>
<reference evidence="1" key="1">
    <citation type="submission" date="2022-08" db="EMBL/GenBank/DDBJ databases">
        <title>Complete genome sequence of Mycoplasma molare type strain H 542.</title>
        <authorList>
            <person name="Spergser J."/>
        </authorList>
    </citation>
    <scope>NUCLEOTIDE SEQUENCE</scope>
    <source>
        <strain evidence="1">H 542</strain>
    </source>
</reference>